<evidence type="ECO:0000256" key="6">
    <source>
        <dbReference type="ARBA" id="ARBA00022692"/>
    </source>
</evidence>
<evidence type="ECO:0000256" key="3">
    <source>
        <dbReference type="ARBA" id="ARBA00014962"/>
    </source>
</evidence>
<keyword evidence="6 11" id="KW-0812">Transmembrane</keyword>
<evidence type="ECO:0000256" key="5">
    <source>
        <dbReference type="ARBA" id="ARBA00022475"/>
    </source>
</evidence>
<dbReference type="PRINTS" id="PR01853">
    <property type="entry name" value="YAJCTRNLCASE"/>
</dbReference>
<dbReference type="RefSeq" id="WP_051621736.1">
    <property type="nucleotide sequence ID" value="NZ_FOXF01000002.1"/>
</dbReference>
<comment type="similarity">
    <text evidence="2">Belongs to the YajC family.</text>
</comment>
<keyword evidence="10 11" id="KW-0472">Membrane</keyword>
<evidence type="ECO:0000256" key="1">
    <source>
        <dbReference type="ARBA" id="ARBA00004162"/>
    </source>
</evidence>
<sequence length="127" mass="13992">MNLFPTAFAEEGVPAADPSQVAPAAPDMTFFLLMGLAFVCFYLFVLRPGNKKNKERAESLKKLEVGDEVLTNGGLVGKIVKINEEQGILTVEIAQGTQVKINRQYVVSPLPKGTYDEHKVEANRQKK</sequence>
<keyword evidence="8 11" id="KW-1133">Transmembrane helix</keyword>
<accession>A0A662ZEE7</accession>
<keyword evidence="9" id="KW-0811">Translocation</keyword>
<evidence type="ECO:0000313" key="12">
    <source>
        <dbReference type="EMBL" id="SFP01041.1"/>
    </source>
</evidence>
<evidence type="ECO:0000313" key="13">
    <source>
        <dbReference type="Proteomes" id="UP000243745"/>
    </source>
</evidence>
<dbReference type="GO" id="GO:0005886">
    <property type="term" value="C:plasma membrane"/>
    <property type="evidence" value="ECO:0007669"/>
    <property type="project" value="UniProtKB-SubCell"/>
</dbReference>
<protein>
    <recommendedName>
        <fullName evidence="3">Sec translocon accessory complex subunit YajC</fullName>
    </recommendedName>
</protein>
<reference evidence="12 13" key="1">
    <citation type="submission" date="2016-10" db="EMBL/GenBank/DDBJ databases">
        <authorList>
            <person name="Varghese N."/>
            <person name="Submissions S."/>
        </authorList>
    </citation>
    <scope>NUCLEOTIDE SEQUENCE [LARGE SCALE GENOMIC DNA]</scope>
    <source>
        <strain evidence="12 13">DSM 1361</strain>
    </source>
</reference>
<evidence type="ECO:0000256" key="8">
    <source>
        <dbReference type="ARBA" id="ARBA00022989"/>
    </source>
</evidence>
<dbReference type="EMBL" id="FOXF01000002">
    <property type="protein sequence ID" value="SFP01041.1"/>
    <property type="molecule type" value="Genomic_DNA"/>
</dbReference>
<dbReference type="PANTHER" id="PTHR33909">
    <property type="entry name" value="SEC TRANSLOCON ACCESSORY COMPLEX SUBUNIT YAJC"/>
    <property type="match status" value="1"/>
</dbReference>
<dbReference type="SMART" id="SM01323">
    <property type="entry name" value="YajC"/>
    <property type="match status" value="1"/>
</dbReference>
<evidence type="ECO:0000256" key="11">
    <source>
        <dbReference type="SAM" id="Phobius"/>
    </source>
</evidence>
<organism evidence="12 13">
    <name type="scientific">Ruminobacter amylophilus</name>
    <dbReference type="NCBI Taxonomy" id="867"/>
    <lineage>
        <taxon>Bacteria</taxon>
        <taxon>Pseudomonadati</taxon>
        <taxon>Pseudomonadota</taxon>
        <taxon>Gammaproteobacteria</taxon>
        <taxon>Aeromonadales</taxon>
        <taxon>Succinivibrionaceae</taxon>
        <taxon>Ruminobacter</taxon>
    </lineage>
</organism>
<evidence type="ECO:0000256" key="2">
    <source>
        <dbReference type="ARBA" id="ARBA00006742"/>
    </source>
</evidence>
<dbReference type="OrthoDB" id="9811406at2"/>
<dbReference type="Proteomes" id="UP000243745">
    <property type="component" value="Unassembled WGS sequence"/>
</dbReference>
<gene>
    <name evidence="12" type="ORF">SAMN02910344_00170</name>
</gene>
<dbReference type="PANTHER" id="PTHR33909:SF1">
    <property type="entry name" value="SEC TRANSLOCON ACCESSORY COMPLEX SUBUNIT YAJC"/>
    <property type="match status" value="1"/>
</dbReference>
<evidence type="ECO:0000256" key="7">
    <source>
        <dbReference type="ARBA" id="ARBA00022927"/>
    </source>
</evidence>
<dbReference type="AlphaFoldDB" id="A0A662ZEE7"/>
<keyword evidence="4" id="KW-0813">Transport</keyword>
<keyword evidence="13" id="KW-1185">Reference proteome</keyword>
<name>A0A662ZEE7_9GAMM</name>
<evidence type="ECO:0000256" key="4">
    <source>
        <dbReference type="ARBA" id="ARBA00022448"/>
    </source>
</evidence>
<keyword evidence="5" id="KW-1003">Cell membrane</keyword>
<feature type="transmembrane region" description="Helical" evidence="11">
    <location>
        <begin position="28"/>
        <end position="46"/>
    </location>
</feature>
<evidence type="ECO:0000256" key="10">
    <source>
        <dbReference type="ARBA" id="ARBA00023136"/>
    </source>
</evidence>
<evidence type="ECO:0000256" key="9">
    <source>
        <dbReference type="ARBA" id="ARBA00023010"/>
    </source>
</evidence>
<dbReference type="InterPro" id="IPR003849">
    <property type="entry name" value="Preprotein_translocase_YajC"/>
</dbReference>
<dbReference type="GO" id="GO:0015031">
    <property type="term" value="P:protein transport"/>
    <property type="evidence" value="ECO:0007669"/>
    <property type="project" value="UniProtKB-KW"/>
</dbReference>
<dbReference type="NCBIfam" id="TIGR00739">
    <property type="entry name" value="yajC"/>
    <property type="match status" value="1"/>
</dbReference>
<dbReference type="Pfam" id="PF02699">
    <property type="entry name" value="YajC"/>
    <property type="match status" value="1"/>
</dbReference>
<proteinExistence type="inferred from homology"/>
<keyword evidence="7" id="KW-0653">Protein transport</keyword>
<comment type="subcellular location">
    <subcellularLocation>
        <location evidence="1">Cell membrane</location>
        <topology evidence="1">Single-pass membrane protein</topology>
    </subcellularLocation>
</comment>